<evidence type="ECO:0000259" key="1">
    <source>
        <dbReference type="Pfam" id="PF20016"/>
    </source>
</evidence>
<sequence length="196" mass="21869">MGDLFQEDSNLVIGVSDAFDTELGDIIKPTSIQGQCLTNIYQNDRIRLDQDINTALQGISGKIDKQKTRGKNKRYPIGTVATLSVGTKKYFYSAYSYMGNNLKCESDIKRLLVSLEKLWEEIRVKGQHDKVAMAVIGSDLARIGTASHADLIKLIVLSFILASREKLVTPELIIVIHPNNVGKVNMLELEDLLRSF</sequence>
<comment type="caution">
    <text evidence="2">The sequence shown here is derived from an EMBL/GenBank/DDBJ whole genome shotgun (WGS) entry which is preliminary data.</text>
</comment>
<accession>A0A8J3IX86</accession>
<evidence type="ECO:0000313" key="3">
    <source>
        <dbReference type="Proteomes" id="UP000597444"/>
    </source>
</evidence>
<gene>
    <name evidence="2" type="ORF">KSF_085200</name>
</gene>
<dbReference type="Proteomes" id="UP000597444">
    <property type="component" value="Unassembled WGS sequence"/>
</dbReference>
<feature type="domain" description="Thoeris protein ThsA Macro" evidence="1">
    <location>
        <begin position="1"/>
        <end position="177"/>
    </location>
</feature>
<dbReference type="EMBL" id="BNJK01000002">
    <property type="protein sequence ID" value="GHO98472.1"/>
    <property type="molecule type" value="Genomic_DNA"/>
</dbReference>
<keyword evidence="3" id="KW-1185">Reference proteome</keyword>
<reference evidence="2" key="1">
    <citation type="submission" date="2020-10" db="EMBL/GenBank/DDBJ databases">
        <title>Taxonomic study of unclassified bacteria belonging to the class Ktedonobacteria.</title>
        <authorList>
            <person name="Yabe S."/>
            <person name="Wang C.M."/>
            <person name="Zheng Y."/>
            <person name="Sakai Y."/>
            <person name="Cavaletti L."/>
            <person name="Monciardini P."/>
            <person name="Donadio S."/>
        </authorList>
    </citation>
    <scope>NUCLEOTIDE SEQUENCE</scope>
    <source>
        <strain evidence="2">ID150040</strain>
    </source>
</reference>
<evidence type="ECO:0000313" key="2">
    <source>
        <dbReference type="EMBL" id="GHO98472.1"/>
    </source>
</evidence>
<name>A0A8J3IX86_9CHLR</name>
<dbReference type="Pfam" id="PF20016">
    <property type="entry name" value="ThsA_Macro"/>
    <property type="match status" value="1"/>
</dbReference>
<protein>
    <recommendedName>
        <fullName evidence="1">Thoeris protein ThsA Macro domain-containing protein</fullName>
    </recommendedName>
</protein>
<dbReference type="AlphaFoldDB" id="A0A8J3IX86"/>
<organism evidence="2 3">
    <name type="scientific">Reticulibacter mediterranei</name>
    <dbReference type="NCBI Taxonomy" id="2778369"/>
    <lineage>
        <taxon>Bacteria</taxon>
        <taxon>Bacillati</taxon>
        <taxon>Chloroflexota</taxon>
        <taxon>Ktedonobacteria</taxon>
        <taxon>Ktedonobacterales</taxon>
        <taxon>Reticulibacteraceae</taxon>
        <taxon>Reticulibacter</taxon>
    </lineage>
</organism>
<proteinExistence type="predicted"/>
<dbReference type="InterPro" id="IPR045535">
    <property type="entry name" value="ThsA_Macro"/>
</dbReference>